<accession>A0AAQ3QDC0</accession>
<sequence length="77" mass="8385">MAEKSFANLLRRFEEISEDSTSNLKESTEDLRCVVCGSRDMGEVMVICGDEVGTMGCGIDVHIDCCDPPLESIPKGD</sequence>
<dbReference type="InterPro" id="IPR011011">
    <property type="entry name" value="Znf_FYVE_PHD"/>
</dbReference>
<organism evidence="3 4">
    <name type="scientific">Canna indica</name>
    <name type="common">Indian-shot</name>
    <dbReference type="NCBI Taxonomy" id="4628"/>
    <lineage>
        <taxon>Eukaryota</taxon>
        <taxon>Viridiplantae</taxon>
        <taxon>Streptophyta</taxon>
        <taxon>Embryophyta</taxon>
        <taxon>Tracheophyta</taxon>
        <taxon>Spermatophyta</taxon>
        <taxon>Magnoliopsida</taxon>
        <taxon>Liliopsida</taxon>
        <taxon>Zingiberales</taxon>
        <taxon>Cannaceae</taxon>
        <taxon>Canna</taxon>
    </lineage>
</organism>
<evidence type="ECO:0000256" key="1">
    <source>
        <dbReference type="ARBA" id="ARBA00022771"/>
    </source>
</evidence>
<keyword evidence="1" id="KW-0479">Metal-binding</keyword>
<keyword evidence="2" id="KW-0862">Zinc</keyword>
<evidence type="ECO:0000313" key="3">
    <source>
        <dbReference type="EMBL" id="WOL08451.1"/>
    </source>
</evidence>
<dbReference type="Gene3D" id="3.30.40.10">
    <property type="entry name" value="Zinc/RING finger domain, C3HC4 (zinc finger)"/>
    <property type="match status" value="1"/>
</dbReference>
<dbReference type="PANTHER" id="PTHR47181:SF2">
    <property type="entry name" value="BRCA1 C TERMINUS DOMAIN CONTAINING PROTEIN, EXPRESSED"/>
    <property type="match status" value="1"/>
</dbReference>
<dbReference type="GO" id="GO:0008270">
    <property type="term" value="F:zinc ion binding"/>
    <property type="evidence" value="ECO:0007669"/>
    <property type="project" value="UniProtKB-KW"/>
</dbReference>
<evidence type="ECO:0000313" key="4">
    <source>
        <dbReference type="Proteomes" id="UP001327560"/>
    </source>
</evidence>
<name>A0AAQ3QDC0_9LILI</name>
<dbReference type="InterPro" id="IPR044254">
    <property type="entry name" value="At4g02110-like"/>
</dbReference>
<reference evidence="3 4" key="1">
    <citation type="submission" date="2023-10" db="EMBL/GenBank/DDBJ databases">
        <title>Chromosome-scale genome assembly provides insights into flower coloration mechanisms of Canna indica.</title>
        <authorList>
            <person name="Li C."/>
        </authorList>
    </citation>
    <scope>NUCLEOTIDE SEQUENCE [LARGE SCALE GENOMIC DNA]</scope>
    <source>
        <tissue evidence="3">Flower</tissue>
    </source>
</reference>
<keyword evidence="1" id="KW-0863">Zinc-finger</keyword>
<evidence type="ECO:0000256" key="2">
    <source>
        <dbReference type="ARBA" id="ARBA00022833"/>
    </source>
</evidence>
<dbReference type="SUPFAM" id="SSF57903">
    <property type="entry name" value="FYVE/PHD zinc finger"/>
    <property type="match status" value="1"/>
</dbReference>
<keyword evidence="4" id="KW-1185">Reference proteome</keyword>
<protein>
    <submittedName>
        <fullName evidence="3">BRCT domain-containing protein</fullName>
    </submittedName>
</protein>
<gene>
    <name evidence="3" type="ORF">Cni_G17204</name>
</gene>
<proteinExistence type="predicted"/>
<dbReference type="EMBL" id="CP136894">
    <property type="protein sequence ID" value="WOL08451.1"/>
    <property type="molecule type" value="Genomic_DNA"/>
</dbReference>
<dbReference type="PANTHER" id="PTHR47181">
    <property type="entry name" value="BRCA1 C TERMINUS DOMAIN CONTAINING PROTEIN, EXPRESSED"/>
    <property type="match status" value="1"/>
</dbReference>
<dbReference type="Proteomes" id="UP001327560">
    <property type="component" value="Chromosome 5"/>
</dbReference>
<dbReference type="AlphaFoldDB" id="A0AAQ3QDC0"/>
<dbReference type="InterPro" id="IPR013083">
    <property type="entry name" value="Znf_RING/FYVE/PHD"/>
</dbReference>